<keyword evidence="1" id="KW-1185">Reference proteome</keyword>
<dbReference type="Proteomes" id="UP000694844">
    <property type="component" value="Chromosome 9"/>
</dbReference>
<dbReference type="RefSeq" id="XP_022304922.1">
    <property type="nucleotide sequence ID" value="XM_022449214.1"/>
</dbReference>
<dbReference type="AlphaFoldDB" id="A0A8B8BNJ1"/>
<protein>
    <submittedName>
        <fullName evidence="2">Uncharacterized protein LOC111111984</fullName>
    </submittedName>
</protein>
<sequence>MASLENHLLLGDCSVRSEKKLLDKCKTMYQDKLDKLVHVNNKTLDSDDANTSIVSQTEERGWALKTKKPKVFFTKDQKQYLIEKFNLGKVTGNKEDPAQVSRDMPYALQDGKKRFNREHYLTAGQVASFFSRLAMKDRKGDNQDAEDFRAASADRKLFSLREKVLSQV</sequence>
<reference evidence="2" key="1">
    <citation type="submission" date="2025-08" db="UniProtKB">
        <authorList>
            <consortium name="RefSeq"/>
        </authorList>
    </citation>
    <scope>IDENTIFICATION</scope>
    <source>
        <tissue evidence="2">Whole sample</tissue>
    </source>
</reference>
<dbReference type="KEGG" id="cvn:111111984"/>
<name>A0A8B8BNJ1_CRAVI</name>
<evidence type="ECO:0000313" key="2">
    <source>
        <dbReference type="RefSeq" id="XP_022304922.1"/>
    </source>
</evidence>
<organism evidence="1 2">
    <name type="scientific">Crassostrea virginica</name>
    <name type="common">Eastern oyster</name>
    <dbReference type="NCBI Taxonomy" id="6565"/>
    <lineage>
        <taxon>Eukaryota</taxon>
        <taxon>Metazoa</taxon>
        <taxon>Spiralia</taxon>
        <taxon>Lophotrochozoa</taxon>
        <taxon>Mollusca</taxon>
        <taxon>Bivalvia</taxon>
        <taxon>Autobranchia</taxon>
        <taxon>Pteriomorphia</taxon>
        <taxon>Ostreida</taxon>
        <taxon>Ostreoidea</taxon>
        <taxon>Ostreidae</taxon>
        <taxon>Crassostrea</taxon>
    </lineage>
</organism>
<evidence type="ECO:0000313" key="1">
    <source>
        <dbReference type="Proteomes" id="UP000694844"/>
    </source>
</evidence>
<gene>
    <name evidence="2" type="primary">LOC111111984</name>
</gene>
<dbReference type="GeneID" id="111111984"/>
<proteinExistence type="predicted"/>
<dbReference type="OrthoDB" id="6137699at2759"/>
<accession>A0A8B8BNJ1</accession>